<dbReference type="PANTHER" id="PTHR43033">
    <property type="entry name" value="TRNA(ILE)-LYSIDINE SYNTHASE-RELATED"/>
    <property type="match status" value="1"/>
</dbReference>
<organism evidence="8 9">
    <name type="scientific">Zalerion maritima</name>
    <dbReference type="NCBI Taxonomy" id="339359"/>
    <lineage>
        <taxon>Eukaryota</taxon>
        <taxon>Fungi</taxon>
        <taxon>Dikarya</taxon>
        <taxon>Ascomycota</taxon>
        <taxon>Pezizomycotina</taxon>
        <taxon>Sordariomycetes</taxon>
        <taxon>Lulworthiomycetidae</taxon>
        <taxon>Lulworthiales</taxon>
        <taxon>Lulworthiaceae</taxon>
        <taxon>Zalerion</taxon>
    </lineage>
</organism>
<dbReference type="InterPro" id="IPR012094">
    <property type="entry name" value="tRNA_Ile_lys_synt"/>
</dbReference>
<dbReference type="SUPFAM" id="SSF52402">
    <property type="entry name" value="Adenine nucleotide alpha hydrolases-like"/>
    <property type="match status" value="1"/>
</dbReference>
<keyword evidence="4" id="KW-0547">Nucleotide-binding</keyword>
<dbReference type="GO" id="GO:0032267">
    <property type="term" value="F:tRNA(Ile)-lysidine synthase activity"/>
    <property type="evidence" value="ECO:0007669"/>
    <property type="project" value="UniProtKB-EC"/>
</dbReference>
<name>A0AAD5WM15_9PEZI</name>
<keyword evidence="2" id="KW-0436">Ligase</keyword>
<dbReference type="InterPro" id="IPR014729">
    <property type="entry name" value="Rossmann-like_a/b/a_fold"/>
</dbReference>
<dbReference type="CDD" id="cd01992">
    <property type="entry name" value="TilS_N"/>
    <property type="match status" value="1"/>
</dbReference>
<dbReference type="GO" id="GO:0008033">
    <property type="term" value="P:tRNA processing"/>
    <property type="evidence" value="ECO:0007669"/>
    <property type="project" value="UniProtKB-KW"/>
</dbReference>
<evidence type="ECO:0000256" key="2">
    <source>
        <dbReference type="ARBA" id="ARBA00022598"/>
    </source>
</evidence>
<comment type="caution">
    <text evidence="8">The sequence shown here is derived from an EMBL/GenBank/DDBJ whole genome shotgun (WGS) entry which is preliminary data.</text>
</comment>
<evidence type="ECO:0000256" key="3">
    <source>
        <dbReference type="ARBA" id="ARBA00022694"/>
    </source>
</evidence>
<dbReference type="EC" id="6.3.4.19" evidence="1"/>
<accession>A0AAD5WM15</accession>
<reference evidence="8" key="1">
    <citation type="submission" date="2022-07" db="EMBL/GenBank/DDBJ databases">
        <title>Draft genome sequence of Zalerion maritima ATCC 34329, a (micro)plastics degrading marine fungus.</title>
        <authorList>
            <person name="Paco A."/>
            <person name="Goncalves M.F.M."/>
            <person name="Rocha-Santos T.A.P."/>
            <person name="Alves A."/>
        </authorList>
    </citation>
    <scope>NUCLEOTIDE SEQUENCE</scope>
    <source>
        <strain evidence="8">ATCC 34329</strain>
    </source>
</reference>
<evidence type="ECO:0000256" key="4">
    <source>
        <dbReference type="ARBA" id="ARBA00022741"/>
    </source>
</evidence>
<dbReference type="Pfam" id="PF01171">
    <property type="entry name" value="ATP_bind_3"/>
    <property type="match status" value="2"/>
</dbReference>
<protein>
    <recommendedName>
        <fullName evidence="1">tRNA(Ile)-lysidine synthetase</fullName>
        <ecNumber evidence="1">6.3.4.19</ecNumber>
    </recommendedName>
</protein>
<evidence type="ECO:0000256" key="1">
    <source>
        <dbReference type="ARBA" id="ARBA00013267"/>
    </source>
</evidence>
<evidence type="ECO:0000313" key="9">
    <source>
        <dbReference type="Proteomes" id="UP001201980"/>
    </source>
</evidence>
<dbReference type="GO" id="GO:0005524">
    <property type="term" value="F:ATP binding"/>
    <property type="evidence" value="ECO:0007669"/>
    <property type="project" value="UniProtKB-KW"/>
</dbReference>
<proteinExistence type="inferred from homology"/>
<evidence type="ECO:0000259" key="7">
    <source>
        <dbReference type="Pfam" id="PF01171"/>
    </source>
</evidence>
<dbReference type="Proteomes" id="UP001201980">
    <property type="component" value="Unassembled WGS sequence"/>
</dbReference>
<evidence type="ECO:0000313" key="8">
    <source>
        <dbReference type="EMBL" id="KAJ2891926.1"/>
    </source>
</evidence>
<dbReference type="AlphaFoldDB" id="A0AAD5WM15"/>
<dbReference type="InterPro" id="IPR011063">
    <property type="entry name" value="TilS/TtcA_N"/>
</dbReference>
<evidence type="ECO:0000256" key="5">
    <source>
        <dbReference type="ARBA" id="ARBA00022840"/>
    </source>
</evidence>
<gene>
    <name evidence="8" type="ORF">MKZ38_010552</name>
</gene>
<feature type="domain" description="tRNA(Ile)-lysidine/2-thiocytidine synthase N-terminal" evidence="7">
    <location>
        <begin position="308"/>
        <end position="354"/>
    </location>
</feature>
<evidence type="ECO:0000256" key="6">
    <source>
        <dbReference type="ARBA" id="ARBA00048539"/>
    </source>
</evidence>
<comment type="catalytic activity">
    <reaction evidence="6">
        <text>cytidine(34) in tRNA(Ile2) + L-lysine + ATP = lysidine(34) in tRNA(Ile2) + AMP + diphosphate + H(+)</text>
        <dbReference type="Rhea" id="RHEA:43744"/>
        <dbReference type="Rhea" id="RHEA-COMP:10625"/>
        <dbReference type="Rhea" id="RHEA-COMP:10670"/>
        <dbReference type="ChEBI" id="CHEBI:15378"/>
        <dbReference type="ChEBI" id="CHEBI:30616"/>
        <dbReference type="ChEBI" id="CHEBI:32551"/>
        <dbReference type="ChEBI" id="CHEBI:33019"/>
        <dbReference type="ChEBI" id="CHEBI:82748"/>
        <dbReference type="ChEBI" id="CHEBI:83665"/>
        <dbReference type="ChEBI" id="CHEBI:456215"/>
        <dbReference type="EC" id="6.3.4.19"/>
    </reaction>
</comment>
<sequence length="786" mass="89360">MGTIPPPFVLRARPIRVSEFMDAVAETCPPIFGSLFRTPGFRDVGKEELITGFVTSQSADKTSIGIAVSGGVDSMALAYLCSMAKHSVHLRIGDHRPREFRPFVVDHGLREGSHDEAEKVTRELANIGFQTTFSRIKLNWTPTLKHYNVDHPSQLPGVEALARRYRYKSLAKACIGTYITSLLVAHHEDDQYETVLMRLLGGHGPRGLRGIQRAADIPECSNIHRAYRSGFHNDLLTSKELYIMVPTPRQRGALRDTFRELDPAQYQADRRRGGSGEWDMVKDMLHDAHIGPWAKTAPPLETLDLEDGGITVYRPLLGFSKGRLEATCLENGIEWFEDHTNHDPTYATRNAIRHISRNHTLPRALQKPSILALSRRCRAVVEAEESEADRLLQRAVITNFQPNIGTAVVQFPKYGPDTFSAKDRRSQTRRNLRILKRRRIAAIAIRKCFSLVTPRHHIDLTMLQSFADVFFPGLGTAAVDSQRGRPSAIAIADVYCVPLTHTPTLDAEAHGLSDTRWFLSRAPFKTNKKPSSLVGTARFNIWMRGHKMVDFRFLNFDGRFWISVIHRLPTSIAIEPFSPEYAKGFREALDEPNRKKLEAMLKQYAPGKTRFTLPALYLTHIRGHHFRNELSEWGTLFETVKPTNVDLMFNLNQKKGAADHGNLYEAFGRDVGVKEKGAFLTEERALVALPTLGIHVKGLEKLLVYKVRYKNVDLGMLNESGTLGSSEFWARWSSEMAGRKAWHEMLKRKASVWGKRKKSKLREDRKVTRYWEEEEEHTDGEYEGWY</sequence>
<dbReference type="HAMAP" id="MF_01161">
    <property type="entry name" value="tRNA_Ile_lys_synt"/>
    <property type="match status" value="1"/>
</dbReference>
<keyword evidence="9" id="KW-1185">Reference proteome</keyword>
<dbReference type="EMBL" id="JAKWBI020000943">
    <property type="protein sequence ID" value="KAJ2891926.1"/>
    <property type="molecule type" value="Genomic_DNA"/>
</dbReference>
<dbReference type="InterPro" id="IPR012795">
    <property type="entry name" value="tRNA_Ile_lys_synt_N"/>
</dbReference>
<feature type="domain" description="tRNA(Ile)-lysidine/2-thiocytidine synthase N-terminal" evidence="7">
    <location>
        <begin position="64"/>
        <end position="223"/>
    </location>
</feature>
<keyword evidence="3" id="KW-0819">tRNA processing</keyword>
<keyword evidence="5" id="KW-0067">ATP-binding</keyword>
<dbReference type="PANTHER" id="PTHR43033:SF1">
    <property type="entry name" value="TRNA(ILE)-LYSIDINE SYNTHASE-RELATED"/>
    <property type="match status" value="1"/>
</dbReference>
<dbReference type="Gene3D" id="3.40.50.620">
    <property type="entry name" value="HUPs"/>
    <property type="match status" value="1"/>
</dbReference>